<feature type="compositionally biased region" description="Polar residues" evidence="3">
    <location>
        <begin position="607"/>
        <end position="616"/>
    </location>
</feature>
<dbReference type="InterPro" id="IPR003959">
    <property type="entry name" value="ATPase_AAA_core"/>
</dbReference>
<dbReference type="PROSITE" id="PS50021">
    <property type="entry name" value="CH"/>
    <property type="match status" value="1"/>
</dbReference>
<feature type="region of interest" description="Disordered" evidence="3">
    <location>
        <begin position="892"/>
        <end position="930"/>
    </location>
</feature>
<reference evidence="5" key="1">
    <citation type="journal article" date="2013" name="Genetics">
        <title>The draft genome and transcriptome of Panagrellus redivivus are shaped by the harsh demands of a free-living lifestyle.</title>
        <authorList>
            <person name="Srinivasan J."/>
            <person name="Dillman A.R."/>
            <person name="Macchietto M.G."/>
            <person name="Heikkinen L."/>
            <person name="Lakso M."/>
            <person name="Fracchia K.M."/>
            <person name="Antoshechkin I."/>
            <person name="Mortazavi A."/>
            <person name="Wong G."/>
            <person name="Sternberg P.W."/>
        </authorList>
    </citation>
    <scope>NUCLEOTIDE SEQUENCE [LARGE SCALE GENOMIC DNA]</scope>
    <source>
        <strain evidence="5">MT8872</strain>
    </source>
</reference>
<evidence type="ECO:0000256" key="3">
    <source>
        <dbReference type="SAM" id="MobiDB-lite"/>
    </source>
</evidence>
<reference evidence="6" key="2">
    <citation type="submission" date="2020-10" db="UniProtKB">
        <authorList>
            <consortium name="WormBaseParasite"/>
        </authorList>
    </citation>
    <scope>IDENTIFICATION</scope>
</reference>
<dbReference type="InterPro" id="IPR039041">
    <property type="entry name" value="Nav/unc-53"/>
</dbReference>
<dbReference type="Proteomes" id="UP000492821">
    <property type="component" value="Unassembled WGS sequence"/>
</dbReference>
<feature type="compositionally biased region" description="Polar residues" evidence="3">
    <location>
        <begin position="474"/>
        <end position="483"/>
    </location>
</feature>
<dbReference type="InterPro" id="IPR057568">
    <property type="entry name" value="CortBP2_NAV1-like_AAA_lid"/>
</dbReference>
<dbReference type="InterPro" id="IPR001715">
    <property type="entry name" value="CH_dom"/>
</dbReference>
<feature type="compositionally biased region" description="Low complexity" evidence="3">
    <location>
        <begin position="379"/>
        <end position="409"/>
    </location>
</feature>
<protein>
    <submittedName>
        <fullName evidence="6">Calponin-homology (CH) domain-containing protein</fullName>
    </submittedName>
</protein>
<feature type="compositionally biased region" description="Polar residues" evidence="3">
    <location>
        <begin position="234"/>
        <end position="249"/>
    </location>
</feature>
<dbReference type="Pfam" id="PF25408">
    <property type="entry name" value="AAA_lid_NAV1"/>
    <property type="match status" value="1"/>
</dbReference>
<dbReference type="InterPro" id="IPR003593">
    <property type="entry name" value="AAA+_ATPase"/>
</dbReference>
<dbReference type="Pfam" id="PF00004">
    <property type="entry name" value="AAA"/>
    <property type="match status" value="1"/>
</dbReference>
<feature type="compositionally biased region" description="Low complexity" evidence="3">
    <location>
        <begin position="301"/>
        <end position="324"/>
    </location>
</feature>
<feature type="compositionally biased region" description="Polar residues" evidence="3">
    <location>
        <begin position="915"/>
        <end position="929"/>
    </location>
</feature>
<feature type="compositionally biased region" description="Polar residues" evidence="3">
    <location>
        <begin position="1214"/>
        <end position="1223"/>
    </location>
</feature>
<feature type="compositionally biased region" description="Polar residues" evidence="3">
    <location>
        <begin position="201"/>
        <end position="226"/>
    </location>
</feature>
<feature type="coiled-coil region" evidence="2">
    <location>
        <begin position="1053"/>
        <end position="1122"/>
    </location>
</feature>
<evidence type="ECO:0000256" key="2">
    <source>
        <dbReference type="SAM" id="Coils"/>
    </source>
</evidence>
<dbReference type="GO" id="GO:0022008">
    <property type="term" value="P:neurogenesis"/>
    <property type="evidence" value="ECO:0007669"/>
    <property type="project" value="InterPro"/>
</dbReference>
<dbReference type="InterPro" id="IPR027417">
    <property type="entry name" value="P-loop_NTPase"/>
</dbReference>
<dbReference type="Gene3D" id="3.40.50.300">
    <property type="entry name" value="P-loop containing nucleotide triphosphate hydrolases"/>
    <property type="match status" value="1"/>
</dbReference>
<dbReference type="PANTHER" id="PTHR12784:SF28">
    <property type="entry name" value="PROTEIN SICKIE"/>
    <property type="match status" value="1"/>
</dbReference>
<dbReference type="PANTHER" id="PTHR12784">
    <property type="entry name" value="STEERIN"/>
    <property type="match status" value="1"/>
</dbReference>
<dbReference type="SMART" id="SM00382">
    <property type="entry name" value="AAA"/>
    <property type="match status" value="1"/>
</dbReference>
<name>A0A7E4V6T0_PANRE</name>
<feature type="compositionally biased region" description="Low complexity" evidence="3">
    <location>
        <begin position="499"/>
        <end position="522"/>
    </location>
</feature>
<dbReference type="InterPro" id="IPR036872">
    <property type="entry name" value="CH_dom_sf"/>
</dbReference>
<feature type="domain" description="Calponin-homology (CH)" evidence="4">
    <location>
        <begin position="54"/>
        <end position="163"/>
    </location>
</feature>
<evidence type="ECO:0000256" key="1">
    <source>
        <dbReference type="ARBA" id="ARBA00023054"/>
    </source>
</evidence>
<dbReference type="SUPFAM" id="SSF52540">
    <property type="entry name" value="P-loop containing nucleoside triphosphate hydrolases"/>
    <property type="match status" value="1"/>
</dbReference>
<feature type="compositionally biased region" description="Low complexity" evidence="3">
    <location>
        <begin position="424"/>
        <end position="443"/>
    </location>
</feature>
<feature type="region of interest" description="Disordered" evidence="3">
    <location>
        <begin position="601"/>
        <end position="630"/>
    </location>
</feature>
<proteinExistence type="predicted"/>
<evidence type="ECO:0000313" key="5">
    <source>
        <dbReference type="Proteomes" id="UP000492821"/>
    </source>
</evidence>
<feature type="region of interest" description="Disordered" evidence="3">
    <location>
        <begin position="705"/>
        <end position="770"/>
    </location>
</feature>
<feature type="compositionally biased region" description="Polar residues" evidence="3">
    <location>
        <begin position="285"/>
        <end position="300"/>
    </location>
</feature>
<evidence type="ECO:0000313" key="6">
    <source>
        <dbReference type="WBParaSite" id="Pan_g17295.t1"/>
    </source>
</evidence>
<dbReference type="Gene3D" id="1.10.418.10">
    <property type="entry name" value="Calponin-like domain"/>
    <property type="match status" value="1"/>
</dbReference>
<organism evidence="5 6">
    <name type="scientific">Panagrellus redivivus</name>
    <name type="common">Microworm</name>
    <dbReference type="NCBI Taxonomy" id="6233"/>
    <lineage>
        <taxon>Eukaryota</taxon>
        <taxon>Metazoa</taxon>
        <taxon>Ecdysozoa</taxon>
        <taxon>Nematoda</taxon>
        <taxon>Chromadorea</taxon>
        <taxon>Rhabditida</taxon>
        <taxon>Tylenchina</taxon>
        <taxon>Panagrolaimomorpha</taxon>
        <taxon>Panagrolaimoidea</taxon>
        <taxon>Panagrolaimidae</taxon>
        <taxon>Panagrellus</taxon>
    </lineage>
</organism>
<feature type="region of interest" description="Disordered" evidence="3">
    <location>
        <begin position="179"/>
        <end position="544"/>
    </location>
</feature>
<dbReference type="GO" id="GO:0005524">
    <property type="term" value="F:ATP binding"/>
    <property type="evidence" value="ECO:0007669"/>
    <property type="project" value="InterPro"/>
</dbReference>
<feature type="compositionally biased region" description="Polar residues" evidence="3">
    <location>
        <begin position="1189"/>
        <end position="1205"/>
    </location>
</feature>
<feature type="compositionally biased region" description="Low complexity" evidence="3">
    <location>
        <begin position="1339"/>
        <end position="1354"/>
    </location>
</feature>
<feature type="region of interest" description="Disordered" evidence="3">
    <location>
        <begin position="1175"/>
        <end position="1246"/>
    </location>
</feature>
<feature type="compositionally biased region" description="Low complexity" evidence="3">
    <location>
        <begin position="895"/>
        <end position="913"/>
    </location>
</feature>
<keyword evidence="1 2" id="KW-0175">Coiled coil</keyword>
<dbReference type="WBParaSite" id="Pan_g17295.t1">
    <property type="protein sequence ID" value="Pan_g17295.t1"/>
    <property type="gene ID" value="Pan_g17295"/>
</dbReference>
<dbReference type="SUPFAM" id="SSF47576">
    <property type="entry name" value="Calponin-homology domain, CH-domain"/>
    <property type="match status" value="1"/>
</dbReference>
<dbReference type="Pfam" id="PF00307">
    <property type="entry name" value="CH"/>
    <property type="match status" value="1"/>
</dbReference>
<feature type="compositionally biased region" description="Basic and acidic residues" evidence="3">
    <location>
        <begin position="523"/>
        <end position="532"/>
    </location>
</feature>
<evidence type="ECO:0000259" key="4">
    <source>
        <dbReference type="PROSITE" id="PS50021"/>
    </source>
</evidence>
<accession>A0A7E4V6T0</accession>
<sequence>MPLRKEALRKHWRGQNVALKAMKKAIAHWSPRFSRKCHGSTEPGPSISPLTGVDNNVKLYTTWANRYLAKAKLEPINELTTELSDHKRLIRLLNAITSDCPGAVPDQLLCALNATSPVEALDKCLTYLAQLGANVSGIQSRELLNGELVPILTLLYSLSHFKQQQKLLQFSRPSSVATTTVSSFRPSSTTATAPTTSQQSNCGGNNMAPNLSSSRLAAPTTRTITLPPSKPPATVSQASGLSKGSSVQGLKSGISGSGIKGPSVRPPSTGLPKSTSKLKPPGSTPIASGRTSRIQSPARATSSASLISSTSTTTTSTYATIPTPKVLKTPSSSKIASPKIVKTPTTPSPAPGHKTGISTPTGSKMLKLFGSNRDKKPTPKAVATPAPTSLATSPSTSTSATNSRSPSVSKVIPPTIKPAKTGLKPPTNVKVSVTTPTTPSKLPATSLSTVARPSGLKKPTIGAAPTSKVDKTRLSTTSTTAGKSHTSGGSSPVSPPPASTSVTNSSPHVPPMTTTPSTSTHSSRSDFDDSGIHSDTTSASIPAISPGMEIKPVLAVKGISAPIKKQVANTNTANASDSQMAQTSISLATPGTTVGVVSPMRLDPKSPTESVASSSALKPEKDVDNGGNDEVMPMEPLKLTEMAIRHSKVLSHHPQVLETIPGGASDGSLESISTAIHCSPTRRYTAGFSEGEALAAVFPDTPVKGVPASTSQGSSAMPPASGNRRRVAPPKSGKGGRGSGRNEYSTVYNGRLGPERQHKHHGYDFDSFEDSSSISSGISENFDDISTDDLTGSSLNEFPMTAATASVSNGNKLGADLHPMAFRSGPGKSNGLRHVGNGNSNGVQQSASSNRLYHTLVPKLALSEDGETLSISRHAQGRSSLRCPPTINKTGVYGQYQPPHQQPYHQQQSPAAPVVQSTGSARNSPYHSQSLDRRGHLKAVFGPESGTAPNSPYRLSVASGYANGNGTAVLSPRNSAGGMSSEGYASGRQSAAGSFSSRSEANDVYANYPALHFNKMSSPAIRPSPLSAKLPSSRPVISQGGSELSLASSSAADDRYEAEIRKLHVELDGYRERIHSLHEKNDSYNQIIQLFDSRLQQMFKYCNKLNRRSQLKEDEVEKLKSQIEYLRSLSSCATPMASAGVAHTNNKSPEGAGELLRQYPSMESVASHKSSVSAVSSKAGSFGGKNGKKSWTANMDNQIRSSFSRAFTKKKSTKTNGASSDAETASPMHRPADVQSITSDESRPGVPDIATLKQELQVKEAALTDIRLDALDKAREVDILRETVARLANENKLLKRNCTMLARRTDSRTSSRQSLSTCQDDDPTYDALPPSSATPINCGSSERSYSSTTSSSKRSSGSLVTRVAISLEPSGSLEFNSHQHELTIGSLMPPSAAASWSDVDAQLVAMLKDYLHRIESESTMGIDPEKAIVGYKIGSDFIRDKNCPDLLTPSASPAEIIAPTKTIRLRLRGVNQDSVDGLIVESLFPKATLDQLIRLLEQSRRLVIHGARGIGKSNLAKTLAKYFSLKLSTSGKAESIVEVRYPDDEKDKKFAQTQANLQALLKSSTASIILIDNVHRKIIPHLQKAFKCAEGTSIDGELPFVICTVNGALQAQVEEMQRLHAFRVFHLTNHMDAVRGFMGRYLRRRIAEAELTGQCRCGPALEGIIDFLGKALVAINTFIDRANAQDEIIGPRTFVQCPLSIEASRDWFIRLWNENLVPYILRAARSTKAIGYRSPLTDPTTFILEQWPWPNPNGSASALLQRVVLDSASQTPEKDFDPMLALERIEENRKLQDRLH</sequence>
<dbReference type="GO" id="GO:0016887">
    <property type="term" value="F:ATP hydrolysis activity"/>
    <property type="evidence" value="ECO:0007669"/>
    <property type="project" value="InterPro"/>
</dbReference>
<feature type="region of interest" description="Disordered" evidence="3">
    <location>
        <begin position="1303"/>
        <end position="1354"/>
    </location>
</feature>
<keyword evidence="5" id="KW-1185">Reference proteome</keyword>
<feature type="compositionally biased region" description="Low complexity" evidence="3">
    <location>
        <begin position="186"/>
        <end position="200"/>
    </location>
</feature>